<proteinExistence type="predicted"/>
<reference evidence="1 2" key="1">
    <citation type="journal article" date="2014" name="BMC Genomics">
        <title>Adaptive genomic structural variation in the grape powdery mildew pathogen, Erysiphe necator.</title>
        <authorList>
            <person name="Jones L."/>
            <person name="Riaz S."/>
            <person name="Morales-Cruz A."/>
            <person name="Amrine K.C."/>
            <person name="McGuire B."/>
            <person name="Gubler W.D."/>
            <person name="Walker M.A."/>
            <person name="Cantu D."/>
        </authorList>
    </citation>
    <scope>NUCLEOTIDE SEQUENCE [LARGE SCALE GENOMIC DNA]</scope>
    <source>
        <strain evidence="2">c</strain>
    </source>
</reference>
<name>A0A0B1P2N3_UNCNE</name>
<accession>A0A0B1P2N3</accession>
<comment type="caution">
    <text evidence="1">The sequence shown here is derived from an EMBL/GenBank/DDBJ whole genome shotgun (WGS) entry which is preliminary data.</text>
</comment>
<keyword evidence="2" id="KW-1185">Reference proteome</keyword>
<dbReference type="Proteomes" id="UP000030854">
    <property type="component" value="Unassembled WGS sequence"/>
</dbReference>
<protein>
    <recommendedName>
        <fullName evidence="3">Endonuclease/exonuclease/phosphatase domain-containing protein</fullName>
    </recommendedName>
</protein>
<evidence type="ECO:0008006" key="3">
    <source>
        <dbReference type="Google" id="ProtNLM"/>
    </source>
</evidence>
<dbReference type="HOGENOM" id="CLU_2759702_0_0_1"/>
<gene>
    <name evidence="1" type="ORF">EV44_g4178</name>
</gene>
<dbReference type="EMBL" id="JNVN01003466">
    <property type="protein sequence ID" value="KHJ30914.1"/>
    <property type="molecule type" value="Genomic_DNA"/>
</dbReference>
<dbReference type="AlphaFoldDB" id="A0A0B1P2N3"/>
<dbReference type="InterPro" id="IPR036691">
    <property type="entry name" value="Endo/exonu/phosph_ase_sf"/>
</dbReference>
<sequence>MEWLDAKNISFISEIDAPTHNRVNMLDLCFSSHPLLVKGCTASVQQDLDVTSDHLPILALVPLELPFRYC</sequence>
<dbReference type="STRING" id="52586.A0A0B1P2N3"/>
<evidence type="ECO:0000313" key="1">
    <source>
        <dbReference type="EMBL" id="KHJ30914.1"/>
    </source>
</evidence>
<dbReference type="Gene3D" id="3.60.10.10">
    <property type="entry name" value="Endonuclease/exonuclease/phosphatase"/>
    <property type="match status" value="1"/>
</dbReference>
<evidence type="ECO:0000313" key="2">
    <source>
        <dbReference type="Proteomes" id="UP000030854"/>
    </source>
</evidence>
<organism evidence="1 2">
    <name type="scientific">Uncinula necator</name>
    <name type="common">Grape powdery mildew</name>
    <dbReference type="NCBI Taxonomy" id="52586"/>
    <lineage>
        <taxon>Eukaryota</taxon>
        <taxon>Fungi</taxon>
        <taxon>Dikarya</taxon>
        <taxon>Ascomycota</taxon>
        <taxon>Pezizomycotina</taxon>
        <taxon>Leotiomycetes</taxon>
        <taxon>Erysiphales</taxon>
        <taxon>Erysiphaceae</taxon>
        <taxon>Erysiphe</taxon>
    </lineage>
</organism>